<evidence type="ECO:0000256" key="16">
    <source>
        <dbReference type="ARBA" id="ARBA00023157"/>
    </source>
</evidence>
<dbReference type="Gene3D" id="3.30.420.150">
    <property type="entry name" value="Exopolyphosphatase. Domain 2"/>
    <property type="match status" value="1"/>
</dbReference>
<comment type="similarity">
    <text evidence="4 22">Belongs to the GDA1/CD39 NTPase family.</text>
</comment>
<feature type="binding site" evidence="21">
    <location>
        <begin position="215"/>
        <end position="219"/>
    </location>
    <ligand>
        <name>ATP</name>
        <dbReference type="ChEBI" id="CHEBI:30616"/>
    </ligand>
</feature>
<sequence length="501" mass="55007">MEGADLHGPARGGHSLRPHCARPHPGRGDQRPAACRDQVRDCVRCWLLPYIPFCVPVAREQREGHWCCQPGLSLPGRSPGLDLVLGTFSGPGISSYASDPARAGESLRGCLEEALALVPAARQGETPVFLGATAGMRLLRQKNNSQARDILTAVSQVLGQSPLDFWGAKVLTGQDEGAFSWITVNYLLGRLIQYSSGQWIQPAEGTLVGALDMGGASTQICFMPRGPILDQSSQATFHLYGTNYSVYTHSHLCFGRDQVLLRLLGGLLQSSPSALLRHPCYHSGYRTTLPMATLSESPCVHTVTPLDPTQNLSVEGMGNPGACVMAIRKLFNFSCQDQGDCAFNGAYQPPLQGQFYAFSNFYYTFHFLNLTSRQPLSTVNASVWDFCQRPWRLVEASYPGQERWLPYYCASGLYMLTLLRDGYGFQEETWPSIEFQKQASGTDIGWTLGYMLNLTGMIPAEVPAEWRAQNYKVWAAGVAFVVLTLVAILGAAAVHLLWLQD</sequence>
<keyword evidence="13" id="KW-0460">Magnesium</keyword>
<dbReference type="GO" id="GO:0046872">
    <property type="term" value="F:metal ion binding"/>
    <property type="evidence" value="ECO:0007669"/>
    <property type="project" value="UniProtKB-KW"/>
</dbReference>
<dbReference type="PANTHER" id="PTHR11782:SF31">
    <property type="entry name" value="ECTONUCLEOSIDE TRIPHOSPHATE DIPHOSPHOHYDROLASE 8"/>
    <property type="match status" value="1"/>
</dbReference>
<dbReference type="GO" id="GO:0005886">
    <property type="term" value="C:plasma membrane"/>
    <property type="evidence" value="ECO:0007669"/>
    <property type="project" value="UniProtKB-SubCell"/>
</dbReference>
<evidence type="ECO:0000256" key="13">
    <source>
        <dbReference type="ARBA" id="ARBA00022842"/>
    </source>
</evidence>
<dbReference type="RefSeq" id="XP_023556098.1">
    <property type="nucleotide sequence ID" value="XM_023700330.1"/>
</dbReference>
<dbReference type="FunFam" id="3.30.420.150:FF:000002">
    <property type="entry name" value="Ectonucleoside triphosphate diphosphohydrolase 1"/>
    <property type="match status" value="1"/>
</dbReference>
<keyword evidence="11" id="KW-0106">Calcium</keyword>
<gene>
    <name evidence="26 27" type="primary">Entpd8</name>
</gene>
<evidence type="ECO:0000256" key="2">
    <source>
        <dbReference type="ARBA" id="ARBA00001946"/>
    </source>
</evidence>
<keyword evidence="14 24" id="KW-1133">Transmembrane helix</keyword>
<dbReference type="GO" id="GO:0009134">
    <property type="term" value="P:nucleoside diphosphate catabolic process"/>
    <property type="evidence" value="ECO:0007669"/>
    <property type="project" value="TreeGrafter"/>
</dbReference>
<evidence type="ECO:0000256" key="8">
    <source>
        <dbReference type="ARBA" id="ARBA00022723"/>
    </source>
</evidence>
<organism evidence="25 27">
    <name type="scientific">Octodon degus</name>
    <name type="common">Degu</name>
    <name type="synonym">Sciurus degus</name>
    <dbReference type="NCBI Taxonomy" id="10160"/>
    <lineage>
        <taxon>Eukaryota</taxon>
        <taxon>Metazoa</taxon>
        <taxon>Chordata</taxon>
        <taxon>Craniata</taxon>
        <taxon>Vertebrata</taxon>
        <taxon>Euteleostomi</taxon>
        <taxon>Mammalia</taxon>
        <taxon>Eutheria</taxon>
        <taxon>Euarchontoglires</taxon>
        <taxon>Glires</taxon>
        <taxon>Rodentia</taxon>
        <taxon>Hystricomorpha</taxon>
        <taxon>Octodontidae</taxon>
        <taxon>Octodon</taxon>
    </lineage>
</organism>
<feature type="compositionally biased region" description="Basic residues" evidence="23">
    <location>
        <begin position="14"/>
        <end position="25"/>
    </location>
</feature>
<evidence type="ECO:0000256" key="15">
    <source>
        <dbReference type="ARBA" id="ARBA00023136"/>
    </source>
</evidence>
<evidence type="ECO:0000256" key="22">
    <source>
        <dbReference type="RuleBase" id="RU003833"/>
    </source>
</evidence>
<dbReference type="Gene3D" id="3.30.420.40">
    <property type="match status" value="1"/>
</dbReference>
<dbReference type="EC" id="3.6.1.5" evidence="5"/>
<evidence type="ECO:0000256" key="14">
    <source>
        <dbReference type="ARBA" id="ARBA00022989"/>
    </source>
</evidence>
<evidence type="ECO:0000256" key="1">
    <source>
        <dbReference type="ARBA" id="ARBA00001913"/>
    </source>
</evidence>
<dbReference type="CTD" id="377841"/>
<protein>
    <recommendedName>
        <fullName evidence="18">Ectonucleoside triphosphate diphosphohydrolase 8</fullName>
        <ecNumber evidence="5">3.6.1.5</ecNumber>
    </recommendedName>
</protein>
<evidence type="ECO:0000313" key="27">
    <source>
        <dbReference type="RefSeq" id="XP_023556098.1"/>
    </source>
</evidence>
<evidence type="ECO:0000256" key="23">
    <source>
        <dbReference type="SAM" id="MobiDB-lite"/>
    </source>
</evidence>
<keyword evidence="10 22" id="KW-0378">Hydrolase</keyword>
<comment type="catalytic activity">
    <reaction evidence="19">
        <text>a ribonucleoside 5'-triphosphate + 2 H2O = a ribonucleoside 5'-phosphate + 2 phosphate + 2 H(+)</text>
        <dbReference type="Rhea" id="RHEA:36795"/>
        <dbReference type="ChEBI" id="CHEBI:15377"/>
        <dbReference type="ChEBI" id="CHEBI:15378"/>
        <dbReference type="ChEBI" id="CHEBI:43474"/>
        <dbReference type="ChEBI" id="CHEBI:58043"/>
        <dbReference type="ChEBI" id="CHEBI:61557"/>
        <dbReference type="EC" id="3.6.1.5"/>
    </reaction>
</comment>
<evidence type="ECO:0000256" key="6">
    <source>
        <dbReference type="ARBA" id="ARBA00022475"/>
    </source>
</evidence>
<evidence type="ECO:0000256" key="11">
    <source>
        <dbReference type="ARBA" id="ARBA00022837"/>
    </source>
</evidence>
<evidence type="ECO:0000256" key="4">
    <source>
        <dbReference type="ARBA" id="ARBA00009283"/>
    </source>
</evidence>
<keyword evidence="17" id="KW-0325">Glycoprotein</keyword>
<keyword evidence="8" id="KW-0479">Metal-binding</keyword>
<reference evidence="26 27" key="1">
    <citation type="submission" date="2025-04" db="UniProtKB">
        <authorList>
            <consortium name="RefSeq"/>
        </authorList>
    </citation>
    <scope>IDENTIFICATION</scope>
</reference>
<dbReference type="OrthoDB" id="6372431at2759"/>
<evidence type="ECO:0000313" key="26">
    <source>
        <dbReference type="RefSeq" id="XP_023556097.1"/>
    </source>
</evidence>
<keyword evidence="25" id="KW-1185">Reference proteome</keyword>
<accession>A0A6P6D8X2</accession>
<evidence type="ECO:0000256" key="21">
    <source>
        <dbReference type="PIRSR" id="PIRSR600407-2"/>
    </source>
</evidence>
<evidence type="ECO:0000256" key="18">
    <source>
        <dbReference type="ARBA" id="ARBA00039598"/>
    </source>
</evidence>
<dbReference type="PROSITE" id="PS01238">
    <property type="entry name" value="GDA1_CD39_NTPASE"/>
    <property type="match status" value="1"/>
</dbReference>
<evidence type="ECO:0000256" key="17">
    <source>
        <dbReference type="ARBA" id="ARBA00023180"/>
    </source>
</evidence>
<dbReference type="Pfam" id="PF01150">
    <property type="entry name" value="GDA1_CD39"/>
    <property type="match status" value="1"/>
</dbReference>
<evidence type="ECO:0000256" key="5">
    <source>
        <dbReference type="ARBA" id="ARBA00012148"/>
    </source>
</evidence>
<name>A0A6P6D8X2_OCTDE</name>
<evidence type="ECO:0000256" key="7">
    <source>
        <dbReference type="ARBA" id="ARBA00022692"/>
    </source>
</evidence>
<evidence type="ECO:0000256" key="3">
    <source>
        <dbReference type="ARBA" id="ARBA00004651"/>
    </source>
</evidence>
<dbReference type="GO" id="GO:0004050">
    <property type="term" value="F:apyrase activity"/>
    <property type="evidence" value="ECO:0007669"/>
    <property type="project" value="UniProtKB-EC"/>
</dbReference>
<keyword evidence="9 21" id="KW-0547">Nucleotide-binding</keyword>
<dbReference type="GeneID" id="101566346"/>
<comment type="cofactor">
    <cofactor evidence="1">
        <name>Ca(2+)</name>
        <dbReference type="ChEBI" id="CHEBI:29108"/>
    </cofactor>
</comment>
<dbReference type="GO" id="GO:0004382">
    <property type="term" value="F:GDP phosphatase activity"/>
    <property type="evidence" value="ECO:0007669"/>
    <property type="project" value="TreeGrafter"/>
</dbReference>
<dbReference type="GO" id="GO:0005524">
    <property type="term" value="F:ATP binding"/>
    <property type="evidence" value="ECO:0007669"/>
    <property type="project" value="UniProtKB-KW"/>
</dbReference>
<evidence type="ECO:0000256" key="10">
    <source>
        <dbReference type="ARBA" id="ARBA00022801"/>
    </source>
</evidence>
<evidence type="ECO:0000256" key="9">
    <source>
        <dbReference type="ARBA" id="ARBA00022741"/>
    </source>
</evidence>
<evidence type="ECO:0000256" key="12">
    <source>
        <dbReference type="ARBA" id="ARBA00022840"/>
    </source>
</evidence>
<comment type="subcellular location">
    <subcellularLocation>
        <location evidence="3">Cell membrane</location>
        <topology evidence="3">Multi-pass membrane protein</topology>
    </subcellularLocation>
</comment>
<dbReference type="Proteomes" id="UP000515203">
    <property type="component" value="Unplaced"/>
</dbReference>
<proteinExistence type="inferred from homology"/>
<feature type="region of interest" description="Disordered" evidence="23">
    <location>
        <begin position="1"/>
        <end position="33"/>
    </location>
</feature>
<keyword evidence="7 24" id="KW-0812">Transmembrane</keyword>
<dbReference type="RefSeq" id="XP_023556097.1">
    <property type="nucleotide sequence ID" value="XM_023700329.1"/>
</dbReference>
<evidence type="ECO:0000256" key="20">
    <source>
        <dbReference type="PIRSR" id="PIRSR600407-1"/>
    </source>
</evidence>
<dbReference type="InterPro" id="IPR000407">
    <property type="entry name" value="GDA1_CD39_NTPase"/>
</dbReference>
<dbReference type="PANTHER" id="PTHR11782">
    <property type="entry name" value="ADENOSINE/GUANOSINE DIPHOSPHATASE"/>
    <property type="match status" value="1"/>
</dbReference>
<keyword evidence="15 24" id="KW-0472">Membrane</keyword>
<keyword evidence="6" id="KW-1003">Cell membrane</keyword>
<feature type="transmembrane region" description="Helical" evidence="24">
    <location>
        <begin position="473"/>
        <end position="499"/>
    </location>
</feature>
<comment type="cofactor">
    <cofactor evidence="2">
        <name>Mg(2+)</name>
        <dbReference type="ChEBI" id="CHEBI:18420"/>
    </cofactor>
</comment>
<dbReference type="GO" id="GO:0045134">
    <property type="term" value="F:UDP phosphatase activity"/>
    <property type="evidence" value="ECO:0007669"/>
    <property type="project" value="TreeGrafter"/>
</dbReference>
<feature type="active site" description="Proton acceptor" evidence="20">
    <location>
        <position position="176"/>
    </location>
</feature>
<evidence type="ECO:0000256" key="24">
    <source>
        <dbReference type="SAM" id="Phobius"/>
    </source>
</evidence>
<evidence type="ECO:0000313" key="25">
    <source>
        <dbReference type="Proteomes" id="UP000515203"/>
    </source>
</evidence>
<evidence type="ECO:0000256" key="19">
    <source>
        <dbReference type="ARBA" id="ARBA00049175"/>
    </source>
</evidence>
<keyword evidence="16" id="KW-1015">Disulfide bond</keyword>
<dbReference type="GO" id="GO:0017111">
    <property type="term" value="F:ribonucleoside triphosphate phosphatase activity"/>
    <property type="evidence" value="ECO:0007669"/>
    <property type="project" value="TreeGrafter"/>
</dbReference>
<keyword evidence="12 21" id="KW-0067">ATP-binding</keyword>
<dbReference type="AlphaFoldDB" id="A0A6P6D8X2"/>